<proteinExistence type="predicted"/>
<feature type="signal peptide" evidence="12">
    <location>
        <begin position="1"/>
        <end position="17"/>
    </location>
</feature>
<keyword evidence="8" id="KW-0239">DNA-directed DNA polymerase</keyword>
<keyword evidence="8" id="KW-0808">Transferase</keyword>
<evidence type="ECO:0000259" key="13">
    <source>
        <dbReference type="Pfam" id="PF07727"/>
    </source>
</evidence>
<dbReference type="GO" id="GO:0003964">
    <property type="term" value="F:RNA-directed DNA polymerase activity"/>
    <property type="evidence" value="ECO:0007669"/>
    <property type="project" value="UniProtKB-KW"/>
</dbReference>
<dbReference type="AlphaFoldDB" id="A0A6L2MCA9"/>
<evidence type="ECO:0000256" key="2">
    <source>
        <dbReference type="ARBA" id="ARBA00022723"/>
    </source>
</evidence>
<dbReference type="Pfam" id="PF07727">
    <property type="entry name" value="RVT_2"/>
    <property type="match status" value="1"/>
</dbReference>
<feature type="compositionally biased region" description="Polar residues" evidence="11">
    <location>
        <begin position="680"/>
        <end position="690"/>
    </location>
</feature>
<evidence type="ECO:0000256" key="8">
    <source>
        <dbReference type="ARBA" id="ARBA00022932"/>
    </source>
</evidence>
<dbReference type="PANTHER" id="PTHR42648:SF11">
    <property type="entry name" value="TRANSPOSON TY4-P GAG-POL POLYPROTEIN"/>
    <property type="match status" value="1"/>
</dbReference>
<feature type="compositionally biased region" description="Acidic residues" evidence="11">
    <location>
        <begin position="726"/>
        <end position="771"/>
    </location>
</feature>
<evidence type="ECO:0000256" key="9">
    <source>
        <dbReference type="ARBA" id="ARBA00023172"/>
    </source>
</evidence>
<keyword evidence="4" id="KW-0378">Hydrolase</keyword>
<evidence type="ECO:0000313" key="15">
    <source>
        <dbReference type="EMBL" id="GEU71636.1"/>
    </source>
</evidence>
<accession>A0A6L2MCA9</accession>
<feature type="region of interest" description="Disordered" evidence="11">
    <location>
        <begin position="726"/>
        <end position="780"/>
    </location>
</feature>
<reference evidence="15" key="1">
    <citation type="journal article" date="2019" name="Sci. Rep.">
        <title>Draft genome of Tanacetum cinerariifolium, the natural source of mosquito coil.</title>
        <authorList>
            <person name="Yamashiro T."/>
            <person name="Shiraishi A."/>
            <person name="Satake H."/>
            <person name="Nakayama K."/>
        </authorList>
    </citation>
    <scope>NUCLEOTIDE SEQUENCE</scope>
</reference>
<dbReference type="GO" id="GO:0003887">
    <property type="term" value="F:DNA-directed DNA polymerase activity"/>
    <property type="evidence" value="ECO:0007669"/>
    <property type="project" value="UniProtKB-KW"/>
</dbReference>
<name>A0A6L2MCA9_TANCI</name>
<keyword evidence="7" id="KW-0695">RNA-directed DNA polymerase</keyword>
<dbReference type="GO" id="GO:0015074">
    <property type="term" value="P:DNA integration"/>
    <property type="evidence" value="ECO:0007669"/>
    <property type="project" value="UniProtKB-KW"/>
</dbReference>
<dbReference type="GO" id="GO:0016787">
    <property type="term" value="F:hydrolase activity"/>
    <property type="evidence" value="ECO:0007669"/>
    <property type="project" value="UniProtKB-KW"/>
</dbReference>
<feature type="region of interest" description="Disordered" evidence="11">
    <location>
        <begin position="584"/>
        <end position="645"/>
    </location>
</feature>
<evidence type="ECO:0000256" key="6">
    <source>
        <dbReference type="ARBA" id="ARBA00022908"/>
    </source>
</evidence>
<evidence type="ECO:0000256" key="12">
    <source>
        <dbReference type="SAM" id="SignalP"/>
    </source>
</evidence>
<evidence type="ECO:0000256" key="11">
    <source>
        <dbReference type="SAM" id="MobiDB-lite"/>
    </source>
</evidence>
<comment type="caution">
    <text evidence="15">The sequence shown here is derived from an EMBL/GenBank/DDBJ whole genome shotgun (WGS) entry which is preliminary data.</text>
</comment>
<evidence type="ECO:0000256" key="5">
    <source>
        <dbReference type="ARBA" id="ARBA00022842"/>
    </source>
</evidence>
<keyword evidence="2" id="KW-0479">Metal-binding</keyword>
<keyword evidence="1" id="KW-0540">Nuclease</keyword>
<keyword evidence="5" id="KW-0460">Magnesium</keyword>
<feature type="domain" description="Reverse transcriptase Ty1/copia-type" evidence="13">
    <location>
        <begin position="251"/>
        <end position="417"/>
    </location>
</feature>
<protein>
    <submittedName>
        <fullName evidence="15">Retrovirus-related Pol polyprotein from transposon TNT 1-94</fullName>
    </submittedName>
</protein>
<feature type="region of interest" description="Disordered" evidence="11">
    <location>
        <begin position="663"/>
        <end position="702"/>
    </location>
</feature>
<keyword evidence="8" id="KW-0548">Nucleotidyltransferase</keyword>
<organism evidence="15">
    <name type="scientific">Tanacetum cinerariifolium</name>
    <name type="common">Dalmatian daisy</name>
    <name type="synonym">Chrysanthemum cinerariifolium</name>
    <dbReference type="NCBI Taxonomy" id="118510"/>
    <lineage>
        <taxon>Eukaryota</taxon>
        <taxon>Viridiplantae</taxon>
        <taxon>Streptophyta</taxon>
        <taxon>Embryophyta</taxon>
        <taxon>Tracheophyta</taxon>
        <taxon>Spermatophyta</taxon>
        <taxon>Magnoliopsida</taxon>
        <taxon>eudicotyledons</taxon>
        <taxon>Gunneridae</taxon>
        <taxon>Pentapetalae</taxon>
        <taxon>asterids</taxon>
        <taxon>campanulids</taxon>
        <taxon>Asterales</taxon>
        <taxon>Asteraceae</taxon>
        <taxon>Asteroideae</taxon>
        <taxon>Anthemideae</taxon>
        <taxon>Anthemidinae</taxon>
        <taxon>Tanacetum</taxon>
    </lineage>
</organism>
<evidence type="ECO:0000256" key="7">
    <source>
        <dbReference type="ARBA" id="ARBA00022918"/>
    </source>
</evidence>
<dbReference type="GO" id="GO:0006310">
    <property type="term" value="P:DNA recombination"/>
    <property type="evidence" value="ECO:0007669"/>
    <property type="project" value="UniProtKB-KW"/>
</dbReference>
<feature type="domain" description="Retroviral polymerase SH3-like" evidence="14">
    <location>
        <begin position="56"/>
        <end position="110"/>
    </location>
</feature>
<dbReference type="InterPro" id="IPR013103">
    <property type="entry name" value="RVT_2"/>
</dbReference>
<evidence type="ECO:0000256" key="10">
    <source>
        <dbReference type="ARBA" id="ARBA00023268"/>
    </source>
</evidence>
<dbReference type="InterPro" id="IPR039537">
    <property type="entry name" value="Retrotran_Ty1/copia-like"/>
</dbReference>
<keyword evidence="3" id="KW-0255">Endonuclease</keyword>
<dbReference type="InterPro" id="IPR057670">
    <property type="entry name" value="SH3_retrovirus"/>
</dbReference>
<keyword evidence="10" id="KW-0511">Multifunctional enzyme</keyword>
<evidence type="ECO:0000256" key="1">
    <source>
        <dbReference type="ARBA" id="ARBA00022722"/>
    </source>
</evidence>
<keyword evidence="12" id="KW-0732">Signal</keyword>
<feature type="compositionally biased region" description="Basic and acidic residues" evidence="11">
    <location>
        <begin position="666"/>
        <end position="677"/>
    </location>
</feature>
<evidence type="ECO:0000256" key="3">
    <source>
        <dbReference type="ARBA" id="ARBA00022759"/>
    </source>
</evidence>
<dbReference type="GO" id="GO:0046872">
    <property type="term" value="F:metal ion binding"/>
    <property type="evidence" value="ECO:0007669"/>
    <property type="project" value="UniProtKB-KW"/>
</dbReference>
<dbReference type="EMBL" id="BKCJ010006341">
    <property type="protein sequence ID" value="GEU71636.1"/>
    <property type="molecule type" value="Genomic_DNA"/>
</dbReference>
<evidence type="ECO:0000256" key="4">
    <source>
        <dbReference type="ARBA" id="ARBA00022801"/>
    </source>
</evidence>
<dbReference type="GO" id="GO:0004519">
    <property type="term" value="F:endonuclease activity"/>
    <property type="evidence" value="ECO:0007669"/>
    <property type="project" value="UniProtKB-KW"/>
</dbReference>
<evidence type="ECO:0000259" key="14">
    <source>
        <dbReference type="Pfam" id="PF25597"/>
    </source>
</evidence>
<gene>
    <name evidence="15" type="ORF">Tci_043614</name>
</gene>
<keyword evidence="6" id="KW-0229">DNA integration</keyword>
<dbReference type="Pfam" id="PF25597">
    <property type="entry name" value="SH3_retrovirus"/>
    <property type="match status" value="1"/>
</dbReference>
<keyword evidence="9" id="KW-0233">DNA recombination</keyword>
<sequence length="871" mass="99867">MLIYAKAPLFLWVEVVATACYTQNRSIIRRRHEKTPYELLHDRKHDLSYLHVFGALCYPNNASKDLGKLQAKADIGIFIGYAPKKKAYHIYNRCTRKIIETIHVDFDELTAIASEQLGSRPRLQCMTPTTSSFRLVPNLIPQQPCIPPPRDDWDCLFQHMFDEYFNPPTIVVSPALIAAAPRAVSLADLHVSLSIDQDAPSISIPSSQEQEHSPIIFQGFKESPKTPHFHYDPLHESFHEDSTCQGSLSNIYKVKTDEFGGVLKNKARLVAQGFMQEESINFEESFAPVARIEAIQIFVANAAKKNMTIFQIDVKTAFLNGELKEEDYVSQLEGFVDQDNLSHVYKLKKAMYGLKQAPRAWYDMLLSFLISQYLSKGVVDLTLFTHKAGNDLLLVENGIVELYFVKTEYQLADIFTKLLPRERFNFLIEELVVYMHQFWEIVTKDKSTYQFKIDNKKFSVNVEVFRDILNICPRIQDFVALIWEDLAYHIDNIDSNKQDKMFYLRFTKIIIHHFFEKDKSISMRNRMFMHTARDDSLLGTMRFVSRHTDTQVYVAIIPKEMTNQALLDSVAYKTYYAIALGAKPPRSRKSQKKSDLAISSEESPSKKKSAKAKKESPSKKKSAKAKKVDATKHKPTKKKAPVKVDRGKGLNILLKVALSEPTQLKEATKRSKKEFHASHASGSGNGTNFESGVLDEQHRKTSVKKKIKMMKLILKMIVMVMMINNDDDGNDGDGGDDDDDDDDDDNQEDDDTYKDDEETDNYDTYADDEETHSDRTESDRIKIPVLNQSRIEYYEEEEEEEKIDDEETLDEEDDEFTKEMYNDVNVNLGNRDVDMTDVDQGEADQQNVSQESGFKQVDEDAHVTLTLVLDT</sequence>
<dbReference type="PANTHER" id="PTHR42648">
    <property type="entry name" value="TRANSPOSASE, PUTATIVE-RELATED"/>
    <property type="match status" value="1"/>
</dbReference>
<feature type="chain" id="PRO_5026669750" evidence="12">
    <location>
        <begin position="18"/>
        <end position="871"/>
    </location>
</feature>